<evidence type="ECO:0000256" key="2">
    <source>
        <dbReference type="ARBA" id="ARBA00022842"/>
    </source>
</evidence>
<keyword evidence="4" id="KW-1185">Reference proteome</keyword>
<dbReference type="PANTHER" id="PTHR11081:SF9">
    <property type="entry name" value="FLAP ENDONUCLEASE 1"/>
    <property type="match status" value="1"/>
</dbReference>
<evidence type="ECO:0000256" key="1">
    <source>
        <dbReference type="ARBA" id="ARBA00022723"/>
    </source>
</evidence>
<keyword evidence="1" id="KW-0479">Metal-binding</keyword>
<reference evidence="3" key="1">
    <citation type="journal article" date="2020" name="Fungal Divers.">
        <title>Resolving the Mortierellaceae phylogeny through synthesis of multi-gene phylogenetics and phylogenomics.</title>
        <authorList>
            <person name="Vandepol N."/>
            <person name="Liber J."/>
            <person name="Desiro A."/>
            <person name="Na H."/>
            <person name="Kennedy M."/>
            <person name="Barry K."/>
            <person name="Grigoriev I.V."/>
            <person name="Miller A.N."/>
            <person name="O'Donnell K."/>
            <person name="Stajich J.E."/>
            <person name="Bonito G."/>
        </authorList>
    </citation>
    <scope>NUCLEOTIDE SEQUENCE</scope>
    <source>
        <strain evidence="3">NRRL 2769</strain>
    </source>
</reference>
<accession>A0A9P6MG18</accession>
<proteinExistence type="predicted"/>
<name>A0A9P6MG18_9FUNG</name>
<dbReference type="SUPFAM" id="SSF88723">
    <property type="entry name" value="PIN domain-like"/>
    <property type="match status" value="1"/>
</dbReference>
<dbReference type="Gene3D" id="3.40.50.1010">
    <property type="entry name" value="5'-nuclease"/>
    <property type="match status" value="1"/>
</dbReference>
<evidence type="ECO:0000313" key="3">
    <source>
        <dbReference type="EMBL" id="KAF9998091.1"/>
    </source>
</evidence>
<dbReference type="PANTHER" id="PTHR11081">
    <property type="entry name" value="FLAP ENDONUCLEASE FAMILY MEMBER"/>
    <property type="match status" value="1"/>
</dbReference>
<feature type="non-terminal residue" evidence="3">
    <location>
        <position position="339"/>
    </location>
</feature>
<comment type="caution">
    <text evidence="3">The sequence shown here is derived from an EMBL/GenBank/DDBJ whole genome shotgun (WGS) entry which is preliminary data.</text>
</comment>
<dbReference type="Proteomes" id="UP000703661">
    <property type="component" value="Unassembled WGS sequence"/>
</dbReference>
<dbReference type="EMBL" id="JAAAID010003417">
    <property type="protein sequence ID" value="KAF9998091.1"/>
    <property type="molecule type" value="Genomic_DNA"/>
</dbReference>
<evidence type="ECO:0000313" key="4">
    <source>
        <dbReference type="Proteomes" id="UP000703661"/>
    </source>
</evidence>
<gene>
    <name evidence="3" type="ORF">BGZ80_006863</name>
</gene>
<protein>
    <recommendedName>
        <fullName evidence="5">XPG-I domain-containing protein</fullName>
    </recommendedName>
</protein>
<organism evidence="3 4">
    <name type="scientific">Entomortierella chlamydospora</name>
    <dbReference type="NCBI Taxonomy" id="101097"/>
    <lineage>
        <taxon>Eukaryota</taxon>
        <taxon>Fungi</taxon>
        <taxon>Fungi incertae sedis</taxon>
        <taxon>Mucoromycota</taxon>
        <taxon>Mortierellomycotina</taxon>
        <taxon>Mortierellomycetes</taxon>
        <taxon>Mortierellales</taxon>
        <taxon>Mortierellaceae</taxon>
        <taxon>Entomortierella</taxon>
    </lineage>
</organism>
<dbReference type="InterPro" id="IPR006084">
    <property type="entry name" value="XPG/Rad2"/>
</dbReference>
<keyword evidence="2" id="KW-0460">Magnesium</keyword>
<sequence>MGLKGWFPFIRKKGYEPTVIQQSGTTTASTTSIKRIDLLSRFSVIRTAYTQNSVENAHAILEKDIERFGSKDTVIVYVDGAQAQEKEHTAHARQETREKAASRCKAALAMLQDRIDRNLKVRKRHFTDVKTNLASTFYWSLPIRASFVEYMTQAGWKIKICETEADVAIAQDCKPGDIVVSGDSDMMAYPTVSTLWRPISKGLALVYKLQDVRHTLDFSADQLTALAVVSGNDYGKSIYSLGAATNYSIIKAIKGKDTRETVAGYLNDPKVVLKNSALKNSDKKTFEVAIRVFVDRQQTPVTSNDPASMNLSTYESLRQRFSDLCALYELTKTTQAQHA</sequence>
<dbReference type="GO" id="GO:0046872">
    <property type="term" value="F:metal ion binding"/>
    <property type="evidence" value="ECO:0007669"/>
    <property type="project" value="UniProtKB-KW"/>
</dbReference>
<dbReference type="GO" id="GO:0017108">
    <property type="term" value="F:5'-flap endonuclease activity"/>
    <property type="evidence" value="ECO:0007669"/>
    <property type="project" value="TreeGrafter"/>
</dbReference>
<evidence type="ECO:0008006" key="5">
    <source>
        <dbReference type="Google" id="ProtNLM"/>
    </source>
</evidence>
<dbReference type="InterPro" id="IPR029060">
    <property type="entry name" value="PIN-like_dom_sf"/>
</dbReference>
<dbReference type="AlphaFoldDB" id="A0A9P6MG18"/>